<dbReference type="Gene3D" id="3.40.630.10">
    <property type="entry name" value="Zn peptidases"/>
    <property type="match status" value="1"/>
</dbReference>
<evidence type="ECO:0000256" key="4">
    <source>
        <dbReference type="ARBA" id="ARBA00022670"/>
    </source>
</evidence>
<evidence type="ECO:0000256" key="3">
    <source>
        <dbReference type="ARBA" id="ARBA00022438"/>
    </source>
</evidence>
<dbReference type="Gene3D" id="2.30.250.10">
    <property type="entry name" value="Aminopeptidase i, Domain 2"/>
    <property type="match status" value="1"/>
</dbReference>
<evidence type="ECO:0000256" key="10">
    <source>
        <dbReference type="RuleBase" id="RU004387"/>
    </source>
</evidence>
<dbReference type="InterPro" id="IPR001948">
    <property type="entry name" value="Peptidase_M18"/>
</dbReference>
<evidence type="ECO:0000313" key="11">
    <source>
        <dbReference type="EMBL" id="RHF71688.1"/>
    </source>
</evidence>
<comment type="similarity">
    <text evidence="2 9">Belongs to the peptidase M18 family.</text>
</comment>
<sequence>MEYKIENGWKKIKNLTEIFKFSEGYKKFLDLGKTEREFVNEGIKYIESKGFVSADTKDQLIPGDKIYYVNRGKNLVLAVIGKEDLEKGINYVVSHIDSPRLDLKGNPLYEEFELAYMKTHYYGGIKKYQWASIPLALHGVVILENGKLVEIVIGEKDNDPVFTIPDILPHLAAKIQGDRKTGEVIKGEELQIIVGSIPTTIDNKEIKSKVKYAVLEILNRDYGIIEEDFISAELELVPAGKARDIGFDQSMIGAYGQDDRICGYTSMRAITDLEKTPDKTAICFLADKEEIGSSGSTGLKSDYLVYITGDILEKSKGHFNEMMLRRVLWNSQSLSSDVNAGVDPIFKGVHDIQNAAKIGFGVVVTKYTGARGKSGTNDADAEYVGKIRRILNKENVCWQIGELGKVDEGGGGTVAMYLAHLGIRTIDIGPALLAMHSPFEVSSKLDVYETYRAYKAFYKRG</sequence>
<dbReference type="GO" id="GO:0008237">
    <property type="term" value="F:metallopeptidase activity"/>
    <property type="evidence" value="ECO:0007669"/>
    <property type="project" value="UniProtKB-KW"/>
</dbReference>
<keyword evidence="3 9" id="KW-0031">Aminopeptidase</keyword>
<organism evidence="11 12">
    <name type="scientific">Fusobacterium mortiferum</name>
    <dbReference type="NCBI Taxonomy" id="850"/>
    <lineage>
        <taxon>Bacteria</taxon>
        <taxon>Fusobacteriati</taxon>
        <taxon>Fusobacteriota</taxon>
        <taxon>Fusobacteriia</taxon>
        <taxon>Fusobacteriales</taxon>
        <taxon>Fusobacteriaceae</taxon>
        <taxon>Fusobacterium</taxon>
    </lineage>
</organism>
<keyword evidence="6 9" id="KW-0378">Hydrolase</keyword>
<comment type="cofactor">
    <cofactor evidence="1 10">
        <name>Zn(2+)</name>
        <dbReference type="ChEBI" id="CHEBI:29105"/>
    </cofactor>
</comment>
<keyword evidence="7 9" id="KW-0862">Zinc</keyword>
<dbReference type="GO" id="GO:0004177">
    <property type="term" value="F:aminopeptidase activity"/>
    <property type="evidence" value="ECO:0007669"/>
    <property type="project" value="UniProtKB-KW"/>
</dbReference>
<dbReference type="NCBIfam" id="NF002600">
    <property type="entry name" value="PRK02256.1"/>
    <property type="match status" value="1"/>
</dbReference>
<dbReference type="InterPro" id="IPR023358">
    <property type="entry name" value="Peptidase_M18_dom2"/>
</dbReference>
<evidence type="ECO:0000256" key="6">
    <source>
        <dbReference type="ARBA" id="ARBA00022801"/>
    </source>
</evidence>
<dbReference type="Pfam" id="PF02127">
    <property type="entry name" value="Peptidase_M18"/>
    <property type="match status" value="1"/>
</dbReference>
<protein>
    <recommendedName>
        <fullName evidence="10">M18 family aminopeptidase</fullName>
        <ecNumber evidence="10">3.4.11.-</ecNumber>
    </recommendedName>
</protein>
<accession>A0A414PSZ2</accession>
<dbReference type="Proteomes" id="UP000284676">
    <property type="component" value="Unassembled WGS sequence"/>
</dbReference>
<dbReference type="RefSeq" id="WP_040494058.1">
    <property type="nucleotide sequence ID" value="NZ_CABMMQ010000006.1"/>
</dbReference>
<keyword evidence="8 9" id="KW-0482">Metalloprotease</keyword>
<reference evidence="11 12" key="1">
    <citation type="submission" date="2018-08" db="EMBL/GenBank/DDBJ databases">
        <title>A genome reference for cultivated species of the human gut microbiota.</title>
        <authorList>
            <person name="Zou Y."/>
            <person name="Xue W."/>
            <person name="Luo G."/>
        </authorList>
    </citation>
    <scope>NUCLEOTIDE SEQUENCE [LARGE SCALE GENOMIC DNA]</scope>
    <source>
        <strain evidence="11 12">AM25-1</strain>
    </source>
</reference>
<keyword evidence="4 9" id="KW-0645">Protease</keyword>
<evidence type="ECO:0000256" key="8">
    <source>
        <dbReference type="ARBA" id="ARBA00023049"/>
    </source>
</evidence>
<dbReference type="SUPFAM" id="SSF53187">
    <property type="entry name" value="Zn-dependent exopeptidases"/>
    <property type="match status" value="1"/>
</dbReference>
<evidence type="ECO:0000256" key="1">
    <source>
        <dbReference type="ARBA" id="ARBA00001947"/>
    </source>
</evidence>
<evidence type="ECO:0000256" key="2">
    <source>
        <dbReference type="ARBA" id="ARBA00008290"/>
    </source>
</evidence>
<proteinExistence type="inferred from homology"/>
<evidence type="ECO:0000313" key="12">
    <source>
        <dbReference type="Proteomes" id="UP000284676"/>
    </source>
</evidence>
<dbReference type="PRINTS" id="PR00932">
    <property type="entry name" value="AMINO1PTASE"/>
</dbReference>
<dbReference type="GeneID" id="62762359"/>
<dbReference type="SUPFAM" id="SSF101821">
    <property type="entry name" value="Aminopeptidase/glucanase lid domain"/>
    <property type="match status" value="1"/>
</dbReference>
<dbReference type="EC" id="3.4.11.-" evidence="10"/>
<name>A0A414PSZ2_FUSMR</name>
<dbReference type="GO" id="GO:0006508">
    <property type="term" value="P:proteolysis"/>
    <property type="evidence" value="ECO:0007669"/>
    <property type="project" value="UniProtKB-KW"/>
</dbReference>
<dbReference type="AlphaFoldDB" id="A0A414PSZ2"/>
<evidence type="ECO:0000256" key="9">
    <source>
        <dbReference type="RuleBase" id="RU004386"/>
    </source>
</evidence>
<dbReference type="GO" id="GO:0008270">
    <property type="term" value="F:zinc ion binding"/>
    <property type="evidence" value="ECO:0007669"/>
    <property type="project" value="InterPro"/>
</dbReference>
<dbReference type="GO" id="GO:0005737">
    <property type="term" value="C:cytoplasm"/>
    <property type="evidence" value="ECO:0007669"/>
    <property type="project" value="UniProtKB-ARBA"/>
</dbReference>
<dbReference type="EMBL" id="QRHL01000013">
    <property type="protein sequence ID" value="RHF71688.1"/>
    <property type="molecule type" value="Genomic_DNA"/>
</dbReference>
<comment type="caution">
    <text evidence="11">The sequence shown here is derived from an EMBL/GenBank/DDBJ whole genome shotgun (WGS) entry which is preliminary data.</text>
</comment>
<keyword evidence="5 9" id="KW-0479">Metal-binding</keyword>
<evidence type="ECO:0000256" key="5">
    <source>
        <dbReference type="ARBA" id="ARBA00022723"/>
    </source>
</evidence>
<evidence type="ECO:0000256" key="7">
    <source>
        <dbReference type="ARBA" id="ARBA00022833"/>
    </source>
</evidence>
<gene>
    <name evidence="11" type="ORF">DW663_08235</name>
</gene>
<dbReference type="PANTHER" id="PTHR28570">
    <property type="entry name" value="ASPARTYL AMINOPEPTIDASE"/>
    <property type="match status" value="1"/>
</dbReference>
<dbReference type="PANTHER" id="PTHR28570:SF2">
    <property type="entry name" value="M18 FAMILY AMINOPEPTIDASE 1-RELATED"/>
    <property type="match status" value="1"/>
</dbReference>